<protein>
    <recommendedName>
        <fullName evidence="15">Lysosomal protein NCU-G1</fullName>
    </recommendedName>
</protein>
<evidence type="ECO:0000256" key="3">
    <source>
        <dbReference type="ARBA" id="ARBA00022729"/>
    </source>
</evidence>
<evidence type="ECO:0000256" key="7">
    <source>
        <dbReference type="ARBA" id="ARBA00023228"/>
    </source>
</evidence>
<dbReference type="Proteomes" id="UP001627154">
    <property type="component" value="Unassembled WGS sequence"/>
</dbReference>
<dbReference type="InterPro" id="IPR029382">
    <property type="entry name" value="NCU-G1"/>
</dbReference>
<dbReference type="AlphaFoldDB" id="A0ABD2W7J1"/>
<feature type="signal peptide" evidence="12">
    <location>
        <begin position="1"/>
        <end position="23"/>
    </location>
</feature>
<reference evidence="13 14" key="1">
    <citation type="journal article" date="2024" name="bioRxiv">
        <title>A reference genome for Trichogramma kaykai: A tiny desert-dwelling parasitoid wasp with competing sex-ratio distorters.</title>
        <authorList>
            <person name="Culotta J."/>
            <person name="Lindsey A.R."/>
        </authorList>
    </citation>
    <scope>NUCLEOTIDE SEQUENCE [LARGE SCALE GENOMIC DNA]</scope>
    <source>
        <strain evidence="13 14">KSX58</strain>
    </source>
</reference>
<keyword evidence="2 11" id="KW-0812">Transmembrane</keyword>
<feature type="chain" id="PRO_5044880247" description="Lysosomal protein NCU-G1" evidence="12">
    <location>
        <begin position="24"/>
        <end position="411"/>
    </location>
</feature>
<evidence type="ECO:0000256" key="10">
    <source>
        <dbReference type="ARBA" id="ARBA00044960"/>
    </source>
</evidence>
<accession>A0ABD2W7J1</accession>
<proteinExistence type="inferred from homology"/>
<keyword evidence="3 12" id="KW-0732">Signal</keyword>
<feature type="transmembrane region" description="Helical" evidence="11">
    <location>
        <begin position="370"/>
        <end position="393"/>
    </location>
</feature>
<keyword evidence="4 11" id="KW-1133">Transmembrane helix</keyword>
<dbReference type="PANTHER" id="PTHR31981">
    <property type="entry name" value="GLYCOSYLATED LYSOSOMAL MEMBRANE PROTEIN"/>
    <property type="match status" value="1"/>
</dbReference>
<evidence type="ECO:0000256" key="2">
    <source>
        <dbReference type="ARBA" id="ARBA00022692"/>
    </source>
</evidence>
<gene>
    <name evidence="13" type="ORF">TKK_016047</name>
</gene>
<evidence type="ECO:0000256" key="9">
    <source>
        <dbReference type="ARBA" id="ARBA00024189"/>
    </source>
</evidence>
<comment type="caution">
    <text evidence="13">The sequence shown here is derived from an EMBL/GenBank/DDBJ whole genome shotgun (WGS) entry which is preliminary data.</text>
</comment>
<dbReference type="Pfam" id="PF15065">
    <property type="entry name" value="NCU-G1"/>
    <property type="match status" value="1"/>
</dbReference>
<name>A0ABD2W7J1_9HYME</name>
<dbReference type="EMBL" id="JBJJXI010000125">
    <property type="protein sequence ID" value="KAL3388868.1"/>
    <property type="molecule type" value="Genomic_DNA"/>
</dbReference>
<evidence type="ECO:0000313" key="14">
    <source>
        <dbReference type="Proteomes" id="UP001627154"/>
    </source>
</evidence>
<evidence type="ECO:0000256" key="8">
    <source>
        <dbReference type="ARBA" id="ARBA00024176"/>
    </source>
</evidence>
<comment type="subunit">
    <text evidence="10">Interacts (via lumenal domain) with lysosomal protein MFSD1; the interaction starts while both proteins are still in the endoplasmic reticulum and is required for stabilization of MFSD1 in lysosomes but has no direct effect on its targeting to lysosomes or transporter activity.</text>
</comment>
<evidence type="ECO:0000313" key="13">
    <source>
        <dbReference type="EMBL" id="KAL3388868.1"/>
    </source>
</evidence>
<keyword evidence="14" id="KW-1185">Reference proteome</keyword>
<dbReference type="PANTHER" id="PTHR31981:SF1">
    <property type="entry name" value="GLYCOSYLATED LYSOSOMAL MEMBRANE PROTEIN"/>
    <property type="match status" value="1"/>
</dbReference>
<organism evidence="13 14">
    <name type="scientific">Trichogramma kaykai</name>
    <dbReference type="NCBI Taxonomy" id="54128"/>
    <lineage>
        <taxon>Eukaryota</taxon>
        <taxon>Metazoa</taxon>
        <taxon>Ecdysozoa</taxon>
        <taxon>Arthropoda</taxon>
        <taxon>Hexapoda</taxon>
        <taxon>Insecta</taxon>
        <taxon>Pterygota</taxon>
        <taxon>Neoptera</taxon>
        <taxon>Endopterygota</taxon>
        <taxon>Hymenoptera</taxon>
        <taxon>Apocrita</taxon>
        <taxon>Proctotrupomorpha</taxon>
        <taxon>Chalcidoidea</taxon>
        <taxon>Trichogrammatidae</taxon>
        <taxon>Trichogramma</taxon>
    </lineage>
</organism>
<evidence type="ECO:0000256" key="12">
    <source>
        <dbReference type="SAM" id="SignalP"/>
    </source>
</evidence>
<dbReference type="GO" id="GO:0005765">
    <property type="term" value="C:lysosomal membrane"/>
    <property type="evidence" value="ECO:0007669"/>
    <property type="project" value="UniProtKB-SubCell"/>
</dbReference>
<sequence length="411" mass="47359">MKMGASFLTFVLLLLAFAGHSRASLRTLDYTFNEDCNELCKNTKVKLAHVMAIGSNDTIHYLWDFTENPSILIAVTSPSTKLKVNWKKYLARSPYALNFTEIPIYTLGIAMERLFEFNDVNDNARIDMVNDNWVSELNLNNFDWHHENMTKYDNLVEFKTEASGYKDNEKNETRKGQIKFLMHAFNSLNHSEINPHMLHSENATQMDIVFDHLETKKDFTASRFALELLIVSSTSPFNATLNKDDTRKLDDEFTPGVFEVIELKLPASYINSGYLQWSPVSYIYPERDVINSTSSISYPLKNATTNDYFNMHNLLYMYYGDKLWDNLARRMNISFGEKDDGFYKATNYATWTFVTGFGTIPAERFSNVTILIIALGIGIPVMSLLFAGIYTLVRRRSRFNHELPIEPSILR</sequence>
<comment type="subcellular location">
    <subcellularLocation>
        <location evidence="9">Lysosome membrane</location>
        <topology evidence="9">Single-pass type I membrane protein</topology>
        <orientation evidence="9">Lumenal side</orientation>
    </subcellularLocation>
</comment>
<comment type="function">
    <text evidence="8">Required to protect lysosomal transporter MFSD1 from lysosomal proteolysis and for MFSD1 lysosomal localization.</text>
</comment>
<comment type="similarity">
    <text evidence="1">Belongs to the GLMP family.</text>
</comment>
<keyword evidence="5 11" id="KW-0472">Membrane</keyword>
<evidence type="ECO:0000256" key="5">
    <source>
        <dbReference type="ARBA" id="ARBA00023136"/>
    </source>
</evidence>
<evidence type="ECO:0008006" key="15">
    <source>
        <dbReference type="Google" id="ProtNLM"/>
    </source>
</evidence>
<evidence type="ECO:0000256" key="4">
    <source>
        <dbReference type="ARBA" id="ARBA00022989"/>
    </source>
</evidence>
<evidence type="ECO:0000256" key="11">
    <source>
        <dbReference type="SAM" id="Phobius"/>
    </source>
</evidence>
<keyword evidence="7" id="KW-0458">Lysosome</keyword>
<keyword evidence="6" id="KW-0325">Glycoprotein</keyword>
<evidence type="ECO:0000256" key="1">
    <source>
        <dbReference type="ARBA" id="ARBA00010599"/>
    </source>
</evidence>
<evidence type="ECO:0000256" key="6">
    <source>
        <dbReference type="ARBA" id="ARBA00023180"/>
    </source>
</evidence>